<keyword evidence="1" id="KW-1133">Transmembrane helix</keyword>
<evidence type="ECO:0000259" key="2">
    <source>
        <dbReference type="Pfam" id="PF02698"/>
    </source>
</evidence>
<evidence type="ECO:0000313" key="4">
    <source>
        <dbReference type="Proteomes" id="UP000590740"/>
    </source>
</evidence>
<gene>
    <name evidence="3" type="ORF">HNQ65_000004</name>
</gene>
<dbReference type="CDD" id="cd06259">
    <property type="entry name" value="YdcF-like"/>
    <property type="match status" value="1"/>
</dbReference>
<dbReference type="PANTHER" id="PTHR30336:SF4">
    <property type="entry name" value="ENVELOPE BIOGENESIS FACTOR ELYC"/>
    <property type="match status" value="1"/>
</dbReference>
<dbReference type="Pfam" id="PF02698">
    <property type="entry name" value="DUF218"/>
    <property type="match status" value="1"/>
</dbReference>
<dbReference type="InterPro" id="IPR051599">
    <property type="entry name" value="Cell_Envelope_Assoc"/>
</dbReference>
<dbReference type="AlphaFoldDB" id="A0A7W7Y725"/>
<feature type="transmembrane region" description="Helical" evidence="1">
    <location>
        <begin position="43"/>
        <end position="62"/>
    </location>
</feature>
<name>A0A7W7Y725_9BACT</name>
<feature type="transmembrane region" description="Helical" evidence="1">
    <location>
        <begin position="12"/>
        <end position="31"/>
    </location>
</feature>
<dbReference type="InterPro" id="IPR003848">
    <property type="entry name" value="DUF218"/>
</dbReference>
<keyword evidence="1" id="KW-0812">Transmembrane</keyword>
<reference evidence="3 4" key="1">
    <citation type="submission" date="2020-08" db="EMBL/GenBank/DDBJ databases">
        <title>Genomic Encyclopedia of Type Strains, Phase IV (KMG-IV): sequencing the most valuable type-strain genomes for metagenomic binning, comparative biology and taxonomic classification.</title>
        <authorList>
            <person name="Goeker M."/>
        </authorList>
    </citation>
    <scope>NUCLEOTIDE SEQUENCE [LARGE SCALE GENOMIC DNA]</scope>
    <source>
        <strain evidence="3 4">DSM 12252</strain>
    </source>
</reference>
<organism evidence="3 4">
    <name type="scientific">Prosthecobacter vanneervenii</name>
    <dbReference type="NCBI Taxonomy" id="48466"/>
    <lineage>
        <taxon>Bacteria</taxon>
        <taxon>Pseudomonadati</taxon>
        <taxon>Verrucomicrobiota</taxon>
        <taxon>Verrucomicrobiia</taxon>
        <taxon>Verrucomicrobiales</taxon>
        <taxon>Verrucomicrobiaceae</taxon>
        <taxon>Prosthecobacter</taxon>
    </lineage>
</organism>
<dbReference type="RefSeq" id="WP_184337214.1">
    <property type="nucleotide sequence ID" value="NZ_JACHIG010000001.1"/>
</dbReference>
<dbReference type="GO" id="GO:0005886">
    <property type="term" value="C:plasma membrane"/>
    <property type="evidence" value="ECO:0007669"/>
    <property type="project" value="TreeGrafter"/>
</dbReference>
<dbReference type="Gene3D" id="3.40.50.620">
    <property type="entry name" value="HUPs"/>
    <property type="match status" value="1"/>
</dbReference>
<dbReference type="Proteomes" id="UP000590740">
    <property type="component" value="Unassembled WGS sequence"/>
</dbReference>
<comment type="caution">
    <text evidence="3">The sequence shown here is derived from an EMBL/GenBank/DDBJ whole genome shotgun (WGS) entry which is preliminary data.</text>
</comment>
<feature type="domain" description="DUF218" evidence="2">
    <location>
        <begin position="80"/>
        <end position="248"/>
    </location>
</feature>
<protein>
    <submittedName>
        <fullName evidence="3">Uncharacterized SAM-binding protein YcdF (DUF218 family)</fullName>
    </submittedName>
</protein>
<evidence type="ECO:0000256" key="1">
    <source>
        <dbReference type="SAM" id="Phobius"/>
    </source>
</evidence>
<keyword evidence="1" id="KW-0472">Membrane</keyword>
<sequence length="258" mass="28427">MTLILKTLLHLVHPLCVIWLVLGLWLLRMLYNRRTLGLWFPGAAWLILTLLTCTPFASWLIAGLENQVTSVKVAELPQAEAIVCLGGGFVPSLVEPAGFQLQSGADRLTTALTLAVEGKAPLLILGGGGYPHEGHVFSEADTVSSYIRSHFSLKTELLSMGVCKDTHDEAVKVAALTKQRGLNRLLLVTSANHMPRTMAAFRKVGINVIPVPCNYISSLNHLGEQRWLHLPSPRGLDVFGAWLHEIVGSWVYYFRGWV</sequence>
<dbReference type="GO" id="GO:0000270">
    <property type="term" value="P:peptidoglycan metabolic process"/>
    <property type="evidence" value="ECO:0007669"/>
    <property type="project" value="TreeGrafter"/>
</dbReference>
<keyword evidence="4" id="KW-1185">Reference proteome</keyword>
<dbReference type="InterPro" id="IPR014729">
    <property type="entry name" value="Rossmann-like_a/b/a_fold"/>
</dbReference>
<accession>A0A7W7Y725</accession>
<evidence type="ECO:0000313" key="3">
    <source>
        <dbReference type="EMBL" id="MBB5030450.1"/>
    </source>
</evidence>
<dbReference type="EMBL" id="JACHIG010000001">
    <property type="protein sequence ID" value="MBB5030450.1"/>
    <property type="molecule type" value="Genomic_DNA"/>
</dbReference>
<proteinExistence type="predicted"/>
<dbReference type="GO" id="GO:0043164">
    <property type="term" value="P:Gram-negative-bacterium-type cell wall biogenesis"/>
    <property type="evidence" value="ECO:0007669"/>
    <property type="project" value="TreeGrafter"/>
</dbReference>
<dbReference type="PANTHER" id="PTHR30336">
    <property type="entry name" value="INNER MEMBRANE PROTEIN, PROBABLE PERMEASE"/>
    <property type="match status" value="1"/>
</dbReference>